<organism evidence="12 13">
    <name type="scientific">Maribellus comscasis</name>
    <dbReference type="NCBI Taxonomy" id="2681766"/>
    <lineage>
        <taxon>Bacteria</taxon>
        <taxon>Pseudomonadati</taxon>
        <taxon>Bacteroidota</taxon>
        <taxon>Bacteroidia</taxon>
        <taxon>Marinilabiliales</taxon>
        <taxon>Prolixibacteraceae</taxon>
        <taxon>Maribellus</taxon>
    </lineage>
</organism>
<dbReference type="SUPFAM" id="SSF55781">
    <property type="entry name" value="GAF domain-like"/>
    <property type="match status" value="1"/>
</dbReference>
<name>A0A6I6JMF1_9BACT</name>
<dbReference type="InterPro" id="IPR036890">
    <property type="entry name" value="HATPase_C_sf"/>
</dbReference>
<dbReference type="PANTHER" id="PTHR43047">
    <property type="entry name" value="TWO-COMPONENT HISTIDINE PROTEIN KINASE"/>
    <property type="match status" value="1"/>
</dbReference>
<accession>A0A6I6JMF1</accession>
<dbReference type="Pfam" id="PF00989">
    <property type="entry name" value="PAS"/>
    <property type="match status" value="1"/>
</dbReference>
<dbReference type="Gene3D" id="3.30.565.10">
    <property type="entry name" value="Histidine kinase-like ATPase, C-terminal domain"/>
    <property type="match status" value="1"/>
</dbReference>
<dbReference type="InterPro" id="IPR000700">
    <property type="entry name" value="PAS-assoc_C"/>
</dbReference>
<dbReference type="CDD" id="cd00082">
    <property type="entry name" value="HisKA"/>
    <property type="match status" value="1"/>
</dbReference>
<dbReference type="FunFam" id="3.30.565.10:FF:000010">
    <property type="entry name" value="Sensor histidine kinase RcsC"/>
    <property type="match status" value="1"/>
</dbReference>
<feature type="domain" description="PAC" evidence="11">
    <location>
        <begin position="225"/>
        <end position="277"/>
    </location>
</feature>
<evidence type="ECO:0000256" key="6">
    <source>
        <dbReference type="PROSITE-ProRule" id="PRU00169"/>
    </source>
</evidence>
<evidence type="ECO:0000259" key="11">
    <source>
        <dbReference type="PROSITE" id="PS50113"/>
    </source>
</evidence>
<feature type="domain" description="PAS" evidence="10">
    <location>
        <begin position="790"/>
        <end position="860"/>
    </location>
</feature>
<keyword evidence="4" id="KW-0808">Transferase</keyword>
<feature type="domain" description="PAS" evidence="10">
    <location>
        <begin position="535"/>
        <end position="590"/>
    </location>
</feature>
<dbReference type="EMBL" id="CP046401">
    <property type="protein sequence ID" value="QGY44096.1"/>
    <property type="molecule type" value="Genomic_DNA"/>
</dbReference>
<dbReference type="InterPro" id="IPR003594">
    <property type="entry name" value="HATPase_dom"/>
</dbReference>
<dbReference type="InterPro" id="IPR013767">
    <property type="entry name" value="PAS_fold"/>
</dbReference>
<dbReference type="EC" id="2.7.13.3" evidence="2"/>
<reference evidence="12 13" key="1">
    <citation type="submission" date="2019-11" db="EMBL/GenBank/DDBJ databases">
        <authorList>
            <person name="Zheng R.K."/>
            <person name="Sun C.M."/>
        </authorList>
    </citation>
    <scope>NUCLEOTIDE SEQUENCE [LARGE SCALE GENOMIC DNA]</scope>
    <source>
        <strain evidence="12 13">WC007</strain>
    </source>
</reference>
<evidence type="ECO:0000256" key="7">
    <source>
        <dbReference type="SAM" id="Coils"/>
    </source>
</evidence>
<dbReference type="SMART" id="SM00091">
    <property type="entry name" value="PAS"/>
    <property type="match status" value="6"/>
</dbReference>
<dbReference type="InterPro" id="IPR001789">
    <property type="entry name" value="Sig_transdc_resp-reg_receiver"/>
</dbReference>
<dbReference type="InterPro" id="IPR035965">
    <property type="entry name" value="PAS-like_dom_sf"/>
</dbReference>
<dbReference type="SMART" id="SM00387">
    <property type="entry name" value="HATPase_c"/>
    <property type="match status" value="1"/>
</dbReference>
<dbReference type="SMART" id="SM00065">
    <property type="entry name" value="GAF"/>
    <property type="match status" value="1"/>
</dbReference>
<comment type="catalytic activity">
    <reaction evidence="1">
        <text>ATP + protein L-histidine = ADP + protein N-phospho-L-histidine.</text>
        <dbReference type="EC" id="2.7.13.3"/>
    </reaction>
</comment>
<feature type="domain" description="PAS" evidence="10">
    <location>
        <begin position="664"/>
        <end position="728"/>
    </location>
</feature>
<feature type="domain" description="Histidine kinase" evidence="8">
    <location>
        <begin position="1094"/>
        <end position="1317"/>
    </location>
</feature>
<keyword evidence="7" id="KW-0175">Coiled coil</keyword>
<dbReference type="Gene3D" id="3.40.50.2300">
    <property type="match status" value="2"/>
</dbReference>
<feature type="domain" description="Response regulatory" evidence="9">
    <location>
        <begin position="1339"/>
        <end position="1454"/>
    </location>
</feature>
<feature type="domain" description="PAC" evidence="11">
    <location>
        <begin position="864"/>
        <end position="916"/>
    </location>
</feature>
<dbReference type="InterPro" id="IPR029016">
    <property type="entry name" value="GAF-like_dom_sf"/>
</dbReference>
<evidence type="ECO:0000259" key="10">
    <source>
        <dbReference type="PROSITE" id="PS50112"/>
    </source>
</evidence>
<feature type="modified residue" description="4-aspartylphosphate" evidence="6">
    <location>
        <position position="1389"/>
    </location>
</feature>
<dbReference type="PROSITE" id="PS50110">
    <property type="entry name" value="RESPONSE_REGULATORY"/>
    <property type="match status" value="2"/>
</dbReference>
<dbReference type="SUPFAM" id="SSF55874">
    <property type="entry name" value="ATPase domain of HSP90 chaperone/DNA topoisomerase II/histidine kinase"/>
    <property type="match status" value="1"/>
</dbReference>
<dbReference type="InterPro" id="IPR036097">
    <property type="entry name" value="HisK_dim/P_sf"/>
</dbReference>
<evidence type="ECO:0000256" key="2">
    <source>
        <dbReference type="ARBA" id="ARBA00012438"/>
    </source>
</evidence>
<dbReference type="InterPro" id="IPR004358">
    <property type="entry name" value="Sig_transdc_His_kin-like_C"/>
</dbReference>
<feature type="domain" description="PAC" evidence="11">
    <location>
        <begin position="738"/>
        <end position="789"/>
    </location>
</feature>
<dbReference type="SMART" id="SM00448">
    <property type="entry name" value="REC"/>
    <property type="match status" value="2"/>
</dbReference>
<proteinExistence type="predicted"/>
<feature type="domain" description="PAC" evidence="11">
    <location>
        <begin position="611"/>
        <end position="663"/>
    </location>
</feature>
<dbReference type="GO" id="GO:0005886">
    <property type="term" value="C:plasma membrane"/>
    <property type="evidence" value="ECO:0007669"/>
    <property type="project" value="TreeGrafter"/>
</dbReference>
<evidence type="ECO:0000256" key="3">
    <source>
        <dbReference type="ARBA" id="ARBA00022553"/>
    </source>
</evidence>
<protein>
    <recommendedName>
        <fullName evidence="2">histidine kinase</fullName>
        <ecNumber evidence="2">2.7.13.3</ecNumber>
    </recommendedName>
</protein>
<dbReference type="SUPFAM" id="SSF55785">
    <property type="entry name" value="PYP-like sensor domain (PAS domain)"/>
    <property type="match status" value="6"/>
</dbReference>
<dbReference type="InterPro" id="IPR001610">
    <property type="entry name" value="PAC"/>
</dbReference>
<dbReference type="Pfam" id="PF00072">
    <property type="entry name" value="Response_reg"/>
    <property type="match status" value="2"/>
</dbReference>
<dbReference type="InterPro" id="IPR003661">
    <property type="entry name" value="HisK_dim/P_dom"/>
</dbReference>
<feature type="domain" description="PAC" evidence="11">
    <location>
        <begin position="352"/>
        <end position="402"/>
    </location>
</feature>
<evidence type="ECO:0000313" key="12">
    <source>
        <dbReference type="EMBL" id="QGY44096.1"/>
    </source>
</evidence>
<dbReference type="Pfam" id="PF02518">
    <property type="entry name" value="HATPase_c"/>
    <property type="match status" value="1"/>
</dbReference>
<dbReference type="GO" id="GO:0000155">
    <property type="term" value="F:phosphorelay sensor kinase activity"/>
    <property type="evidence" value="ECO:0007669"/>
    <property type="project" value="InterPro"/>
</dbReference>
<dbReference type="Proteomes" id="UP000428260">
    <property type="component" value="Chromosome"/>
</dbReference>
<dbReference type="SMART" id="SM00388">
    <property type="entry name" value="HisKA"/>
    <property type="match status" value="1"/>
</dbReference>
<evidence type="ECO:0000256" key="5">
    <source>
        <dbReference type="ARBA" id="ARBA00022777"/>
    </source>
</evidence>
<evidence type="ECO:0000313" key="13">
    <source>
        <dbReference type="Proteomes" id="UP000428260"/>
    </source>
</evidence>
<dbReference type="KEGG" id="mcos:GM418_10635"/>
<dbReference type="Pfam" id="PF13426">
    <property type="entry name" value="PAS_9"/>
    <property type="match status" value="3"/>
</dbReference>
<feature type="modified residue" description="4-aspartylphosphate" evidence="6">
    <location>
        <position position="54"/>
    </location>
</feature>
<dbReference type="Pfam" id="PF00512">
    <property type="entry name" value="HisKA"/>
    <property type="match status" value="1"/>
</dbReference>
<dbReference type="SMART" id="SM00086">
    <property type="entry name" value="PAC"/>
    <property type="match status" value="6"/>
</dbReference>
<dbReference type="InterPro" id="IPR011006">
    <property type="entry name" value="CheY-like_superfamily"/>
</dbReference>
<dbReference type="SUPFAM" id="SSF47384">
    <property type="entry name" value="Homodimeric domain of signal transducing histidine kinase"/>
    <property type="match status" value="1"/>
</dbReference>
<feature type="coiled-coil region" evidence="7">
    <location>
        <begin position="124"/>
        <end position="155"/>
    </location>
</feature>
<dbReference type="Gene3D" id="3.30.450.20">
    <property type="entry name" value="PAS domain"/>
    <property type="match status" value="6"/>
</dbReference>
<feature type="domain" description="PAS" evidence="10">
    <location>
        <begin position="152"/>
        <end position="222"/>
    </location>
</feature>
<evidence type="ECO:0000259" key="9">
    <source>
        <dbReference type="PROSITE" id="PS50110"/>
    </source>
</evidence>
<evidence type="ECO:0000256" key="4">
    <source>
        <dbReference type="ARBA" id="ARBA00022679"/>
    </source>
</evidence>
<dbReference type="CDD" id="cd17546">
    <property type="entry name" value="REC_hyHK_CKI1_RcsC-like"/>
    <property type="match status" value="1"/>
</dbReference>
<dbReference type="GO" id="GO:0009927">
    <property type="term" value="F:histidine phosphotransfer kinase activity"/>
    <property type="evidence" value="ECO:0007669"/>
    <property type="project" value="TreeGrafter"/>
</dbReference>
<dbReference type="PRINTS" id="PR00344">
    <property type="entry name" value="BCTRLSENSOR"/>
</dbReference>
<dbReference type="InterPro" id="IPR013655">
    <property type="entry name" value="PAS_fold_3"/>
</dbReference>
<dbReference type="InterPro" id="IPR000014">
    <property type="entry name" value="PAS"/>
</dbReference>
<evidence type="ECO:0000256" key="1">
    <source>
        <dbReference type="ARBA" id="ARBA00000085"/>
    </source>
</evidence>
<keyword evidence="13" id="KW-1185">Reference proteome</keyword>
<feature type="domain" description="PAS" evidence="10">
    <location>
        <begin position="403"/>
        <end position="478"/>
    </location>
</feature>
<dbReference type="PROSITE" id="PS50113">
    <property type="entry name" value="PAC"/>
    <property type="match status" value="5"/>
</dbReference>
<keyword evidence="5" id="KW-0418">Kinase</keyword>
<feature type="domain" description="PAS" evidence="10">
    <location>
        <begin position="278"/>
        <end position="327"/>
    </location>
</feature>
<dbReference type="SUPFAM" id="SSF52172">
    <property type="entry name" value="CheY-like"/>
    <property type="match status" value="2"/>
</dbReference>
<feature type="coiled-coil region" evidence="7">
    <location>
        <begin position="1061"/>
        <end position="1088"/>
    </location>
</feature>
<dbReference type="Pfam" id="PF08447">
    <property type="entry name" value="PAS_3"/>
    <property type="match status" value="2"/>
</dbReference>
<dbReference type="InterPro" id="IPR005467">
    <property type="entry name" value="His_kinase_dom"/>
</dbReference>
<gene>
    <name evidence="12" type="ORF">GM418_10635</name>
</gene>
<dbReference type="CDD" id="cd16922">
    <property type="entry name" value="HATPase_EvgS-ArcB-TorS-like"/>
    <property type="match status" value="1"/>
</dbReference>
<dbReference type="CDD" id="cd00130">
    <property type="entry name" value="PAS"/>
    <property type="match status" value="6"/>
</dbReference>
<dbReference type="InterPro" id="IPR003018">
    <property type="entry name" value="GAF"/>
</dbReference>
<keyword evidence="3 6" id="KW-0597">Phosphoprotein</keyword>
<sequence>MKTILAIDDQVDNLITIKAVIKNNIPDCRILLAQSGQEGIELAEKEQPDTVLLDIIMPGMDGYEVCKHLKSNEATQHIPVIMVTAIKTDALSRAKGLNTGADAFLSKPIEAVELSAQVNVMLRIKKAEDKLRAEKERLEVLVEERTRELKESEKKYKTLYYDAPLPYHSLNEDGIFKDVNLAWLNLLEYTRQEVIGKWFGDFLHPDFIQTFQNKFTKFKDNGSVHNVFFKIRHKKGHYLDILLEGRIGYNIEGGFKQTFCVFQDITIRKKIEQALKQSEERFRKAFQTSPDSVNINRVEDGFYISVNKGFTRITGYSEEDVAGKTSLEIDIWVDLNDRKRIVEQLKKEGKVENFEAKFRTKSGEIIDGLMSAAVIELDGVPHHINITRNITEKKRAERELLESERKLNTLLNNLQGIAYRCKLDKDWTMEFVSDGFEHLTGFSSKDVLWNKKFSFNELIFDEDREIVNSKIHLAVEKHRGFEIKYRIKTATDEIRHVLEKGVGIYDRITGKVIALEGFISDITNQVIAEQALKESEEKYRFLAKNSVDCIWTLDKNLKFTYLSPALETITGYRPEEWLGTKLYTHFTKNEFAKASTFTSKAIREYQKFSSIYFESKILNKNKQEISVEFSASLMLDENDNLVGFQGTLRDITERIRAREALIESERKFKDLANLLPQIIYESDLEGNLTYINELGLKTFGYDENDFNDGINILESIAPEDRDRANEILPNIPIQNMGGNPEYLALRKNGEQFPILIYSNIIFEKNKPYGMRGVIVDISQRKEWEKTLKESEEKLRLIFNNSPVGISITDLEGKFIDVNPALSKITGYSRSEMLNRHFNDFSHADDVDLNANKFNKLVNGKISFFDLEKRYIHKNGNIVYVFIRSQLIHDHMGNPMFQTAMVEDITEKKRADQIQKVLYQISNAVVNSANLESLIQLIRKELGIIIDTTNFFVALYDEKTETISLPFFTDEKDNHTHIPHGKSLTKYVINTQKSLLANIEVKNKLVAEGKLEQMGSMSKVWLGVPLKTEGKITGVLAVQSYNDENAFNEADMKMLEFVSEQISIAIQRVKAEEELKEALEKANESDRLKSSFLATMSHELRTPLNAIIGFSEFFDTTLPPEDVLNFGQIINSSGNHLLSIVNDLFDITLIESGETKIRKEYVKLKSILTDVFNVIDNINNKESKDIIIEYVEPINREEVLVHTDANKLKQILINLLKNAYKFTDKGYIHYGYELIQEEDKSFIRFFVEDSGIGISSDKQDVIFDIFRQVEDTSTRRYGGAGIGLSVAKKLTELLGGKIWLESEEKKGSTFYFTIPYEKSDDTIHEAQSELNSMDSVKAGRVLVVEDDESSYYYLKTVLEKTGVNIVRAANGKEAVDICMSDSNIKMVLMDINLPIMNGYEATKIIKSHLPQMPIIAQTAYAVSGDKEKALKAGCDDYLSKPIQINYLIEKMEKYLNYLS</sequence>
<feature type="domain" description="Response regulatory" evidence="9">
    <location>
        <begin position="3"/>
        <end position="122"/>
    </location>
</feature>
<dbReference type="Gene3D" id="3.30.450.40">
    <property type="match status" value="1"/>
</dbReference>
<evidence type="ECO:0000259" key="8">
    <source>
        <dbReference type="PROSITE" id="PS50109"/>
    </source>
</evidence>
<dbReference type="Pfam" id="PF13185">
    <property type="entry name" value="GAF_2"/>
    <property type="match status" value="1"/>
</dbReference>
<dbReference type="PROSITE" id="PS50109">
    <property type="entry name" value="HIS_KIN"/>
    <property type="match status" value="1"/>
</dbReference>
<dbReference type="NCBIfam" id="TIGR00229">
    <property type="entry name" value="sensory_box"/>
    <property type="match status" value="6"/>
</dbReference>
<dbReference type="Gene3D" id="1.10.287.130">
    <property type="match status" value="1"/>
</dbReference>
<feature type="coiled-coil region" evidence="7">
    <location>
        <begin position="386"/>
        <end position="413"/>
    </location>
</feature>
<dbReference type="PROSITE" id="PS50112">
    <property type="entry name" value="PAS"/>
    <property type="match status" value="6"/>
</dbReference>
<dbReference type="RefSeq" id="WP_158865875.1">
    <property type="nucleotide sequence ID" value="NZ_CP046401.1"/>
</dbReference>